<evidence type="ECO:0000256" key="7">
    <source>
        <dbReference type="ARBA" id="ARBA00022801"/>
    </source>
</evidence>
<evidence type="ECO:0000256" key="4">
    <source>
        <dbReference type="ARBA" id="ARBA00018317"/>
    </source>
</evidence>
<evidence type="ECO:0000256" key="9">
    <source>
        <dbReference type="ARBA" id="ARBA00022963"/>
    </source>
</evidence>
<evidence type="ECO:0000256" key="2">
    <source>
        <dbReference type="ARBA" id="ARBA00006636"/>
    </source>
</evidence>
<comment type="subcellular location">
    <subcellularLocation>
        <location evidence="1 14">Endoplasmic reticulum membrane</location>
    </subcellularLocation>
</comment>
<dbReference type="PANTHER" id="PTHR14226">
    <property type="entry name" value="NEUROPATHY TARGET ESTERASE/SWISS CHEESE D.MELANOGASTER"/>
    <property type="match status" value="1"/>
</dbReference>
<dbReference type="InterPro" id="IPR018490">
    <property type="entry name" value="cNMP-bd_dom_sf"/>
</dbReference>
<dbReference type="InterPro" id="IPR014710">
    <property type="entry name" value="RmlC-like_jellyroll"/>
</dbReference>
<keyword evidence="19" id="KW-1185">Reference proteome</keyword>
<dbReference type="GO" id="GO:0016042">
    <property type="term" value="P:lipid catabolic process"/>
    <property type="evidence" value="ECO:0007669"/>
    <property type="project" value="UniProtKB-UniRule"/>
</dbReference>
<feature type="active site" description="Proton acceptor" evidence="13">
    <location>
        <position position="1215"/>
    </location>
</feature>
<evidence type="ECO:0000256" key="3">
    <source>
        <dbReference type="ARBA" id="ARBA00013274"/>
    </source>
</evidence>
<dbReference type="Gene3D" id="2.60.120.10">
    <property type="entry name" value="Jelly Rolls"/>
    <property type="match status" value="3"/>
</dbReference>
<dbReference type="GO" id="GO:0046470">
    <property type="term" value="P:phosphatidylcholine metabolic process"/>
    <property type="evidence" value="ECO:0007669"/>
    <property type="project" value="InterPro"/>
</dbReference>
<evidence type="ECO:0000256" key="1">
    <source>
        <dbReference type="ARBA" id="ARBA00004586"/>
    </source>
</evidence>
<accession>A0A0J9XC16</accession>
<comment type="catalytic activity">
    <reaction evidence="14">
        <text>a 1-acyl-sn-glycero-3-phosphocholine + H2O = sn-glycerol 3-phosphocholine + a fatty acid + H(+)</text>
        <dbReference type="Rhea" id="RHEA:15177"/>
        <dbReference type="ChEBI" id="CHEBI:15377"/>
        <dbReference type="ChEBI" id="CHEBI:15378"/>
        <dbReference type="ChEBI" id="CHEBI:16870"/>
        <dbReference type="ChEBI" id="CHEBI:28868"/>
        <dbReference type="ChEBI" id="CHEBI:58168"/>
        <dbReference type="EC" id="3.1.1.5"/>
    </reaction>
</comment>
<dbReference type="CDD" id="cd00038">
    <property type="entry name" value="CAP_ED"/>
    <property type="match status" value="2"/>
</dbReference>
<name>A0A0J9XC16_GEOCN</name>
<feature type="active site" description="Nucleophile" evidence="13">
    <location>
        <position position="1097"/>
    </location>
</feature>
<dbReference type="SMART" id="SM00100">
    <property type="entry name" value="cNMP"/>
    <property type="match status" value="2"/>
</dbReference>
<dbReference type="InterPro" id="IPR016035">
    <property type="entry name" value="Acyl_Trfase/lysoPLipase"/>
</dbReference>
<reference evidence="18" key="1">
    <citation type="submission" date="2014-03" db="EMBL/GenBank/DDBJ databases">
        <authorList>
            <person name="Casaregola S."/>
        </authorList>
    </citation>
    <scope>NUCLEOTIDE SEQUENCE [LARGE SCALE GENOMIC DNA]</scope>
    <source>
        <strain evidence="18">CLIB 918</strain>
    </source>
</reference>
<dbReference type="PROSITE" id="PS51635">
    <property type="entry name" value="PNPLA"/>
    <property type="match status" value="1"/>
</dbReference>
<feature type="compositionally biased region" description="Low complexity" evidence="15">
    <location>
        <begin position="423"/>
        <end position="439"/>
    </location>
</feature>
<proteinExistence type="inferred from homology"/>
<evidence type="ECO:0000256" key="11">
    <source>
        <dbReference type="ARBA" id="ARBA00023098"/>
    </source>
</evidence>
<feature type="compositionally biased region" description="Polar residues" evidence="15">
    <location>
        <begin position="259"/>
        <end position="289"/>
    </location>
</feature>
<keyword evidence="11 13" id="KW-0443">Lipid metabolism</keyword>
<evidence type="ECO:0000256" key="8">
    <source>
        <dbReference type="ARBA" id="ARBA00022824"/>
    </source>
</evidence>
<feature type="domain" description="Cyclic nucleotide-binding" evidence="16">
    <location>
        <begin position="692"/>
        <end position="801"/>
    </location>
</feature>
<dbReference type="InterPro" id="IPR000595">
    <property type="entry name" value="cNMP-bd_dom"/>
</dbReference>
<dbReference type="GO" id="GO:0004622">
    <property type="term" value="F:phosphatidylcholine lysophospholipase activity"/>
    <property type="evidence" value="ECO:0007669"/>
    <property type="project" value="UniProtKB-EC"/>
</dbReference>
<keyword evidence="6" id="KW-0677">Repeat</keyword>
<dbReference type="EMBL" id="CCBN010000008">
    <property type="protein sequence ID" value="CDO54733.1"/>
    <property type="molecule type" value="Genomic_DNA"/>
</dbReference>
<dbReference type="InterPro" id="IPR050301">
    <property type="entry name" value="NTE"/>
</dbReference>
<dbReference type="GO" id="GO:0005789">
    <property type="term" value="C:endoplasmic reticulum membrane"/>
    <property type="evidence" value="ECO:0007669"/>
    <property type="project" value="UniProtKB-SubCell"/>
</dbReference>
<gene>
    <name evidence="18" type="ORF">BN980_GECA08s03860g</name>
</gene>
<comment type="function">
    <text evidence="14">Intracellular phospholipase B that catalyzes the double deacylation of phosphatidylcholine (PC) to glycerophosphocholine (GroPCho). Plays an important role in membrane lipid homeostasis.</text>
</comment>
<dbReference type="SUPFAM" id="SSF52151">
    <property type="entry name" value="FabD/lysophospholipase-like"/>
    <property type="match status" value="1"/>
</dbReference>
<dbReference type="InterPro" id="IPR002641">
    <property type="entry name" value="PNPLA_dom"/>
</dbReference>
<dbReference type="Pfam" id="PF24179">
    <property type="entry name" value="NTE_Ploop"/>
    <property type="match status" value="1"/>
</dbReference>
<dbReference type="OrthoDB" id="421051at2759"/>
<protein>
    <recommendedName>
        <fullName evidence="4 14">Lysophospholipase NTE1</fullName>
        <ecNumber evidence="3 14">3.1.1.5</ecNumber>
    </recommendedName>
    <alternativeName>
        <fullName evidence="14">Intracellular phospholipase B</fullName>
    </alternativeName>
</protein>
<comment type="similarity">
    <text evidence="2 14">Belongs to the NTE family.</text>
</comment>
<feature type="region of interest" description="Disordered" evidence="15">
    <location>
        <begin position="258"/>
        <end position="297"/>
    </location>
</feature>
<evidence type="ECO:0000256" key="14">
    <source>
        <dbReference type="RuleBase" id="RU362043"/>
    </source>
</evidence>
<evidence type="ECO:0000256" key="15">
    <source>
        <dbReference type="SAM" id="MobiDB-lite"/>
    </source>
</evidence>
<dbReference type="FunFam" id="3.40.1090.10:FF:000007">
    <property type="entry name" value="Lysophospholipase NTE1"/>
    <property type="match status" value="1"/>
</dbReference>
<dbReference type="SUPFAM" id="SSF51206">
    <property type="entry name" value="cAMP-binding domain-like"/>
    <property type="match status" value="3"/>
</dbReference>
<keyword evidence="7 13" id="KW-0378">Hydrolase</keyword>
<evidence type="ECO:0000259" key="17">
    <source>
        <dbReference type="PROSITE" id="PS51635"/>
    </source>
</evidence>
<dbReference type="PROSITE" id="PS01237">
    <property type="entry name" value="UPF0028"/>
    <property type="match status" value="1"/>
</dbReference>
<dbReference type="InterPro" id="IPR056556">
    <property type="entry name" value="NTE1_P-loop_dom"/>
</dbReference>
<feature type="domain" description="PNPLA" evidence="17">
    <location>
        <begin position="1064"/>
        <end position="1228"/>
    </location>
</feature>
<keyword evidence="12 14" id="KW-0472">Membrane</keyword>
<keyword evidence="8 14" id="KW-0256">Endoplasmic reticulum</keyword>
<dbReference type="EC" id="3.1.1.5" evidence="3 14"/>
<evidence type="ECO:0000256" key="12">
    <source>
        <dbReference type="ARBA" id="ARBA00023136"/>
    </source>
</evidence>
<dbReference type="STRING" id="1173061.A0A0J9XC16"/>
<dbReference type="PROSITE" id="PS50042">
    <property type="entry name" value="CNMP_BINDING_3"/>
    <property type="match status" value="2"/>
</dbReference>
<feature type="short sequence motif" description="GXSXG" evidence="13">
    <location>
        <begin position="1095"/>
        <end position="1099"/>
    </location>
</feature>
<dbReference type="PANTHER" id="PTHR14226:SF29">
    <property type="entry name" value="NEUROPATHY TARGET ESTERASE SWS"/>
    <property type="match status" value="1"/>
</dbReference>
<evidence type="ECO:0000313" key="19">
    <source>
        <dbReference type="Proteomes" id="UP000242525"/>
    </source>
</evidence>
<evidence type="ECO:0000256" key="10">
    <source>
        <dbReference type="ARBA" id="ARBA00022989"/>
    </source>
</evidence>
<keyword evidence="10 14" id="KW-1133">Transmembrane helix</keyword>
<evidence type="ECO:0000256" key="6">
    <source>
        <dbReference type="ARBA" id="ARBA00022737"/>
    </source>
</evidence>
<evidence type="ECO:0000259" key="16">
    <source>
        <dbReference type="PROSITE" id="PS50042"/>
    </source>
</evidence>
<feature type="short sequence motif" description="GXGXXG" evidence="13">
    <location>
        <begin position="1068"/>
        <end position="1073"/>
    </location>
</feature>
<dbReference type="Gene3D" id="3.40.1090.10">
    <property type="entry name" value="Cytosolic phospholipase A2 catalytic domain"/>
    <property type="match status" value="1"/>
</dbReference>
<dbReference type="Pfam" id="PF00027">
    <property type="entry name" value="cNMP_binding"/>
    <property type="match status" value="2"/>
</dbReference>
<feature type="transmembrane region" description="Helical" evidence="14">
    <location>
        <begin position="61"/>
        <end position="81"/>
    </location>
</feature>
<keyword evidence="5 14" id="KW-0812">Transmembrane</keyword>
<dbReference type="Proteomes" id="UP000242525">
    <property type="component" value="Unassembled WGS sequence"/>
</dbReference>
<comment type="caution">
    <text evidence="18">The sequence shown here is derived from an EMBL/GenBank/DDBJ whole genome shotgun (WGS) entry which is preliminary data.</text>
</comment>
<evidence type="ECO:0000313" key="18">
    <source>
        <dbReference type="EMBL" id="CDO54733.1"/>
    </source>
</evidence>
<sequence length="1369" mass="152484">MSSQLNAANTTQPSSYGVVSLVLWELSKFSLRVLGFFMYQVPSYTLSLLSRRFSITLKFSSVLFILAFFFLAFWTVVRYRYLTTYSRLPPEEHREEPKIDLFMDSDTNQDSKHGFTTYIEDFLSAIKIFGHLERPVFHELTRQMQTYKLEQGETMSFNESKGFYIVVDGTIQILTKSLSDPLDSFLDHNVRSIAGQNYQVLNEVKRGAPISSLLSVLALFAGTIKTDWRAPSSTPKSGSFSFNQDDYYPDLGLVEPNSAPLSRSNSHSGLHQTPNGRDSDNSFQYSPGVSSGGRPAGAELSQFEQSMAYAAEDSTIAIIPHTAFSRLTRKFPKSAVHIIQVVMSRLSRVTFQTGHNYLGLTAEIYKSEIILNNQTKYELPSYLRDKAINGLKEAVKKLPLDKAEQKLVYLGKPKLGRKKTAGSMPISSPSTGSSSLPTSTPVNGVSQFNSRHVILTPNTSHPGDLLSNVPLSRRESSRPGMTQFASNVSFTGDEETEDSALRVALTECIFKILGLENAVQKDVDLGPTIPNDPSTPADSTPLLTTVDAHGSKYRRQSFNNVFNNLTKMERLVSIADEESVTSSNSPVYENAQIETSQALEVILYKEGSVLLEQNGESHGIFYIIDGFLEVGYHDKSGNYFELYTIKPGGISGFLDTAMSYKSFVEVKAKTDVYVGFLPREVIERISERYPIVLLSIANTLTSILSDLIVTLDFGLEWVQIPQGQVLFKEGDESDAIYIVLNGRLRSVVKQADGENVKHGEYGQGDSIGELEVLTVSKRPYTLHAIRESEVAKLPRSLFEKLARKHPSITIEISRIIASRVRNRLGAPSISGYEPPGVSEFRTVSILPIRSGLPVAEFGQKLTSAYREIGQNVFPINVATALHYLGRHAFNKLGLQKLSAHLADLEEKYETVLYIADSNVNSVWTRQCISQADCILLLANSGDEPEIGEYERLLVTMKTTARTELILLHDERYINPGSTSKWLKNRIWVNSHHHIQMGFSHSNPETPFTATGKLNRLKNKMRSIQTDIMNKYGNLRRVPIYTPSYVHKNDYYRLARILSGQAVGLVLGGGGARGISHIGVLHALEESGIPIDFVGGTSIGAFVGGLYAKEYDIVPIYGRAKKFAARISSRWRMALDLTYPATSYTTGHEFNRGIWKTFGDNQIEDFWLKYFTNTTNITHSRMEIHKAGYAWRYIRASMSLAGLLPPITDKGSMLLDGGYVDNLPVAEMRSQGAKYIFAVDVGSIDDTTPMCYGDSLSGIWVLFNRWNIFSRHPNVPNLAEIQARLAYVSSVGALEKAKATPGVIYLRPPIDNYATLDFAKFDEIYQVGIQYGQEFLTDLKANNKMPQIPGAIPLKGGKNSKPVMTRRNSI</sequence>
<evidence type="ECO:0000256" key="5">
    <source>
        <dbReference type="ARBA" id="ARBA00022692"/>
    </source>
</evidence>
<dbReference type="Pfam" id="PF01734">
    <property type="entry name" value="Patatin"/>
    <property type="match status" value="1"/>
</dbReference>
<feature type="domain" description="Cyclic nucleotide-binding" evidence="16">
    <location>
        <begin position="598"/>
        <end position="685"/>
    </location>
</feature>
<feature type="short sequence motif" description="DGA/G" evidence="13">
    <location>
        <begin position="1215"/>
        <end position="1217"/>
    </location>
</feature>
<evidence type="ECO:0000256" key="13">
    <source>
        <dbReference type="PROSITE-ProRule" id="PRU01161"/>
    </source>
</evidence>
<organism evidence="18 19">
    <name type="scientific">Geotrichum candidum</name>
    <name type="common">Oospora lactis</name>
    <name type="synonym">Dipodascus geotrichum</name>
    <dbReference type="NCBI Taxonomy" id="1173061"/>
    <lineage>
        <taxon>Eukaryota</taxon>
        <taxon>Fungi</taxon>
        <taxon>Dikarya</taxon>
        <taxon>Ascomycota</taxon>
        <taxon>Saccharomycotina</taxon>
        <taxon>Dipodascomycetes</taxon>
        <taxon>Dipodascales</taxon>
        <taxon>Dipodascaceae</taxon>
        <taxon>Geotrichum</taxon>
    </lineage>
</organism>
<dbReference type="InterPro" id="IPR001423">
    <property type="entry name" value="LysoPLipase_patatin_CS"/>
</dbReference>
<feature type="region of interest" description="Disordered" evidence="15">
    <location>
        <begin position="416"/>
        <end position="439"/>
    </location>
</feature>
<keyword evidence="9 13" id="KW-0442">Lipid degradation</keyword>